<proteinExistence type="predicted"/>
<gene>
    <name evidence="3" type="ORF">AO440_000844</name>
</gene>
<feature type="transmembrane region" description="Helical" evidence="1">
    <location>
        <begin position="249"/>
        <end position="270"/>
    </location>
</feature>
<feature type="chain" id="PRO_5009807275" evidence="2">
    <location>
        <begin position="20"/>
        <end position="319"/>
    </location>
</feature>
<keyword evidence="2" id="KW-0732">Signal</keyword>
<name>A0A0W0CM86_CANGB</name>
<evidence type="ECO:0000256" key="1">
    <source>
        <dbReference type="SAM" id="Phobius"/>
    </source>
</evidence>
<protein>
    <submittedName>
        <fullName evidence="3">Uncharacterized protein</fullName>
    </submittedName>
</protein>
<evidence type="ECO:0000256" key="2">
    <source>
        <dbReference type="SAM" id="SignalP"/>
    </source>
</evidence>
<dbReference type="Proteomes" id="UP000054886">
    <property type="component" value="Unassembled WGS sequence"/>
</dbReference>
<dbReference type="EMBL" id="LLZZ01000136">
    <property type="protein sequence ID" value="KTB00683.1"/>
    <property type="molecule type" value="Genomic_DNA"/>
</dbReference>
<evidence type="ECO:0000313" key="3">
    <source>
        <dbReference type="EMBL" id="KTB00683.1"/>
    </source>
</evidence>
<keyword evidence="1" id="KW-0472">Membrane</keyword>
<dbReference type="VEuPathDB" id="FungiDB:GWK60_D05841"/>
<sequence>MRMVRSTLLYCLWFTTVICSLLQPLKLEIIQPVTYHKLERLFYRIEQIGIDGETFRIWTLSGYHNIANEQSNFKDLTTKFVDSFERVLALRGLATRNISLNSLKIQACIIDKIKTQELINTAVELDYLAVTNDIKINNTKYVIKVIFDNIAKKYLGYYLWRLEWLTQPNSQVTEQELYYIYTKVETMVSLVKDKLNQLYSLPLTKFMESVLIPMDGLNCNMSQVVDCLKKRRKKEECRDSKDHKCLESLFHLTFVTLIIPIPLVVLYRVCSVSAGYVCVEGIGVLGLLITKSLTSQFFYLLFTRVKHDCLKWLFEVERL</sequence>
<comment type="caution">
    <text evidence="3">The sequence shown here is derived from an EMBL/GenBank/DDBJ whole genome shotgun (WGS) entry which is preliminary data.</text>
</comment>
<dbReference type="VEuPathDB" id="FungiDB:B1J91_D05654g"/>
<keyword evidence="1" id="KW-1133">Transmembrane helix</keyword>
<accession>A0A0W0CM86</accession>
<feature type="transmembrane region" description="Helical" evidence="1">
    <location>
        <begin position="282"/>
        <end position="302"/>
    </location>
</feature>
<feature type="signal peptide" evidence="2">
    <location>
        <begin position="1"/>
        <end position="19"/>
    </location>
</feature>
<keyword evidence="1" id="KW-0812">Transmembrane</keyword>
<evidence type="ECO:0000313" key="4">
    <source>
        <dbReference type="Proteomes" id="UP000054886"/>
    </source>
</evidence>
<dbReference type="VEuPathDB" id="FungiDB:CAGL0D05654g"/>
<organism evidence="3 4">
    <name type="scientific">Candida glabrata</name>
    <name type="common">Yeast</name>
    <name type="synonym">Torulopsis glabrata</name>
    <dbReference type="NCBI Taxonomy" id="5478"/>
    <lineage>
        <taxon>Eukaryota</taxon>
        <taxon>Fungi</taxon>
        <taxon>Dikarya</taxon>
        <taxon>Ascomycota</taxon>
        <taxon>Saccharomycotina</taxon>
        <taxon>Saccharomycetes</taxon>
        <taxon>Saccharomycetales</taxon>
        <taxon>Saccharomycetaceae</taxon>
        <taxon>Nakaseomyces</taxon>
    </lineage>
</organism>
<dbReference type="AlphaFoldDB" id="A0A0W0CM86"/>
<reference evidence="3 4" key="1">
    <citation type="submission" date="2015-10" db="EMBL/GenBank/DDBJ databases">
        <title>Draft genomes sequences of Candida glabrata isolates 1A, 1B, 2A, 2B, 3A and 3B.</title>
        <authorList>
            <person name="Haavelsrud O.E."/>
            <person name="Gaustad P."/>
        </authorList>
    </citation>
    <scope>NUCLEOTIDE SEQUENCE [LARGE SCALE GENOMIC DNA]</scope>
    <source>
        <strain evidence="3">910700640</strain>
    </source>
</reference>
<dbReference type="VEuPathDB" id="FungiDB:GVI51_D05643"/>